<dbReference type="EMBL" id="MN739345">
    <property type="protein sequence ID" value="QHS99668.1"/>
    <property type="molecule type" value="Genomic_DNA"/>
</dbReference>
<accession>A0A6C0C7Q1</accession>
<evidence type="ECO:0000313" key="1">
    <source>
        <dbReference type="EMBL" id="QHS99668.1"/>
    </source>
</evidence>
<sequence>MDRNNIIDQNIKNVNSFENRINEIIDNSEDYLKDFYNESPNYVCDKEYVQKLIWLTYSHEEKKNILDNELELYFRK</sequence>
<proteinExistence type="predicted"/>
<organism evidence="1">
    <name type="scientific">viral metagenome</name>
    <dbReference type="NCBI Taxonomy" id="1070528"/>
    <lineage>
        <taxon>unclassified sequences</taxon>
        <taxon>metagenomes</taxon>
        <taxon>organismal metagenomes</taxon>
    </lineage>
</organism>
<reference evidence="1" key="1">
    <citation type="journal article" date="2020" name="Nature">
        <title>Giant virus diversity and host interactions through global metagenomics.</title>
        <authorList>
            <person name="Schulz F."/>
            <person name="Roux S."/>
            <person name="Paez-Espino D."/>
            <person name="Jungbluth S."/>
            <person name="Walsh D.A."/>
            <person name="Denef V.J."/>
            <person name="McMahon K.D."/>
            <person name="Konstantinidis K.T."/>
            <person name="Eloe-Fadrosh E.A."/>
            <person name="Kyrpides N.C."/>
            <person name="Woyke T."/>
        </authorList>
    </citation>
    <scope>NUCLEOTIDE SEQUENCE</scope>
    <source>
        <strain evidence="1">GVMAG-M-3300020187-37</strain>
    </source>
</reference>
<protein>
    <submittedName>
        <fullName evidence="1">Uncharacterized protein</fullName>
    </submittedName>
</protein>
<dbReference type="AlphaFoldDB" id="A0A6C0C7Q1"/>
<name>A0A6C0C7Q1_9ZZZZ</name>